<dbReference type="EMBL" id="KK122252">
    <property type="protein sequence ID" value="KFM82337.1"/>
    <property type="molecule type" value="Genomic_DNA"/>
</dbReference>
<protein>
    <submittedName>
        <fullName evidence="1">Uncharacterized protein</fullName>
    </submittedName>
</protein>
<feature type="non-terminal residue" evidence="1">
    <location>
        <position position="30"/>
    </location>
</feature>
<dbReference type="Proteomes" id="UP000054359">
    <property type="component" value="Unassembled WGS sequence"/>
</dbReference>
<accession>A0A087UY98</accession>
<evidence type="ECO:0000313" key="2">
    <source>
        <dbReference type="Proteomes" id="UP000054359"/>
    </source>
</evidence>
<name>A0A087UY98_STEMI</name>
<evidence type="ECO:0000313" key="1">
    <source>
        <dbReference type="EMBL" id="KFM82337.1"/>
    </source>
</evidence>
<sequence>PSETNGCFTSAFFQNLNMIYLWRRTRKKIV</sequence>
<organism evidence="1 2">
    <name type="scientific">Stegodyphus mimosarum</name>
    <name type="common">African social velvet spider</name>
    <dbReference type="NCBI Taxonomy" id="407821"/>
    <lineage>
        <taxon>Eukaryota</taxon>
        <taxon>Metazoa</taxon>
        <taxon>Ecdysozoa</taxon>
        <taxon>Arthropoda</taxon>
        <taxon>Chelicerata</taxon>
        <taxon>Arachnida</taxon>
        <taxon>Araneae</taxon>
        <taxon>Araneomorphae</taxon>
        <taxon>Entelegynae</taxon>
        <taxon>Eresoidea</taxon>
        <taxon>Eresidae</taxon>
        <taxon>Stegodyphus</taxon>
    </lineage>
</organism>
<reference evidence="1 2" key="1">
    <citation type="submission" date="2013-11" db="EMBL/GenBank/DDBJ databases">
        <title>Genome sequencing of Stegodyphus mimosarum.</title>
        <authorList>
            <person name="Bechsgaard J."/>
        </authorList>
    </citation>
    <scope>NUCLEOTIDE SEQUENCE [LARGE SCALE GENOMIC DNA]</scope>
</reference>
<proteinExistence type="predicted"/>
<feature type="non-terminal residue" evidence="1">
    <location>
        <position position="1"/>
    </location>
</feature>
<gene>
    <name evidence="1" type="ORF">X975_14215</name>
</gene>
<keyword evidence="2" id="KW-1185">Reference proteome</keyword>
<dbReference type="AlphaFoldDB" id="A0A087UY98"/>